<sequence>MAKDHYIPQSLLRRFVDHDKGRNLNVLDKLSGKMLHPAVKDFGSIKDFHTLSNDMRTEFQGEDLPNIETILNLKFEDPAAPLFERVVENSSLGSLTSDERQVIIRFVALQWVRTPGRIFDMRAYLASSFGEEEPARNLRVFGTPSIPDPIRDVGLLGIPGDTEGLANVLRRAHLALALAPGGLAVVGDNPVIALSDRELPDYLYAAFLVSAPGSDAFLPISPRHILYLHTPPDAITGTCGKTLPTPLELSIDAMNYLNGFQGKNAVRYVVLPRKDQIATLEVEIAKQQALRFNFKRAFD</sequence>
<dbReference type="EMBL" id="RJTJ01000012">
    <property type="protein sequence ID" value="RUM05634.1"/>
    <property type="molecule type" value="Genomic_DNA"/>
</dbReference>
<evidence type="ECO:0000313" key="2">
    <source>
        <dbReference type="Proteomes" id="UP000278081"/>
    </source>
</evidence>
<proteinExistence type="predicted"/>
<reference evidence="1 2" key="1">
    <citation type="submission" date="2018-11" db="EMBL/GenBank/DDBJ databases">
        <title>Rhizobium chutanense sp. nov., isolated from root nodules of Phaseolus vulgaris in China.</title>
        <authorList>
            <person name="Huo Y."/>
        </authorList>
    </citation>
    <scope>NUCLEOTIDE SEQUENCE [LARGE SCALE GENOMIC DNA]</scope>
    <source>
        <strain evidence="1 2">C16</strain>
    </source>
</reference>
<dbReference type="AlphaFoldDB" id="A0A432P1D3"/>
<dbReference type="RefSeq" id="WP_126909903.1">
    <property type="nucleotide sequence ID" value="NZ_ML133759.1"/>
</dbReference>
<dbReference type="InterPro" id="IPR025332">
    <property type="entry name" value="DUF4238"/>
</dbReference>
<accession>A0A432P1D3</accession>
<name>A0A432P1D3_9HYPH</name>
<protein>
    <submittedName>
        <fullName evidence="1">DUF4238 domain-containing protein</fullName>
    </submittedName>
</protein>
<gene>
    <name evidence="1" type="ORF">EFR84_16085</name>
</gene>
<evidence type="ECO:0000313" key="1">
    <source>
        <dbReference type="EMBL" id="RUM05634.1"/>
    </source>
</evidence>
<organism evidence="1 2">
    <name type="scientific">Rhizobium chutanense</name>
    <dbReference type="NCBI Taxonomy" id="2035448"/>
    <lineage>
        <taxon>Bacteria</taxon>
        <taxon>Pseudomonadati</taxon>
        <taxon>Pseudomonadota</taxon>
        <taxon>Alphaproteobacteria</taxon>
        <taxon>Hyphomicrobiales</taxon>
        <taxon>Rhizobiaceae</taxon>
        <taxon>Rhizobium/Agrobacterium group</taxon>
        <taxon>Rhizobium</taxon>
    </lineage>
</organism>
<dbReference type="OrthoDB" id="5918636at2"/>
<dbReference type="Proteomes" id="UP000278081">
    <property type="component" value="Unassembled WGS sequence"/>
</dbReference>
<comment type="caution">
    <text evidence="1">The sequence shown here is derived from an EMBL/GenBank/DDBJ whole genome shotgun (WGS) entry which is preliminary data.</text>
</comment>
<dbReference type="Pfam" id="PF14022">
    <property type="entry name" value="DUF4238"/>
    <property type="match status" value="1"/>
</dbReference>